<feature type="transmembrane region" description="Helical" evidence="1">
    <location>
        <begin position="53"/>
        <end position="77"/>
    </location>
</feature>
<gene>
    <name evidence="2" type="ORF">KQI75_12315</name>
</gene>
<keyword evidence="1" id="KW-0472">Membrane</keyword>
<dbReference type="RefSeq" id="WP_216471100.1">
    <property type="nucleotide sequence ID" value="NZ_JAHLQI010000008.1"/>
</dbReference>
<name>A0ABS6EUP6_9FIRM</name>
<reference evidence="2 3" key="1">
    <citation type="submission" date="2021-06" db="EMBL/GenBank/DDBJ databases">
        <authorList>
            <person name="Sun Q."/>
            <person name="Li D."/>
        </authorList>
    </citation>
    <scope>NUCLEOTIDE SEQUENCE [LARGE SCALE GENOMIC DNA]</scope>
    <source>
        <strain evidence="2 3">MSJd-7</strain>
    </source>
</reference>
<keyword evidence="1" id="KW-1133">Transmembrane helix</keyword>
<dbReference type="Proteomes" id="UP000783588">
    <property type="component" value="Unassembled WGS sequence"/>
</dbReference>
<dbReference type="EMBL" id="JAHLQI010000008">
    <property type="protein sequence ID" value="MBU5491385.1"/>
    <property type="molecule type" value="Genomic_DNA"/>
</dbReference>
<evidence type="ECO:0000313" key="3">
    <source>
        <dbReference type="Proteomes" id="UP000783588"/>
    </source>
</evidence>
<keyword evidence="1" id="KW-0812">Transmembrane</keyword>
<evidence type="ECO:0000313" key="2">
    <source>
        <dbReference type="EMBL" id="MBU5491385.1"/>
    </source>
</evidence>
<organism evidence="2 3">
    <name type="scientific">Butyricicoccus intestinisimiae</name>
    <dbReference type="NCBI Taxonomy" id="2841509"/>
    <lineage>
        <taxon>Bacteria</taxon>
        <taxon>Bacillati</taxon>
        <taxon>Bacillota</taxon>
        <taxon>Clostridia</taxon>
        <taxon>Eubacteriales</taxon>
        <taxon>Butyricicoccaceae</taxon>
        <taxon>Butyricicoccus</taxon>
    </lineage>
</organism>
<feature type="transmembrane region" description="Helical" evidence="1">
    <location>
        <begin position="27"/>
        <end position="47"/>
    </location>
</feature>
<protein>
    <submittedName>
        <fullName evidence="2">Uncharacterized protein</fullName>
    </submittedName>
</protein>
<accession>A0ABS6EUP6</accession>
<evidence type="ECO:0000256" key="1">
    <source>
        <dbReference type="SAM" id="Phobius"/>
    </source>
</evidence>
<comment type="caution">
    <text evidence="2">The sequence shown here is derived from an EMBL/GenBank/DDBJ whole genome shotgun (WGS) entry which is preliminary data.</text>
</comment>
<keyword evidence="3" id="KW-1185">Reference proteome</keyword>
<proteinExistence type="predicted"/>
<sequence>MKQKLSKKQLLREAQQQTDALKQLKRWMQWAMIVSSCAVALAWWGLMGEGFRFAFGIVGVVATFAGIICAALIGLGIRNGRRNVEHILRAAGGR</sequence>